<evidence type="ECO:0000313" key="3">
    <source>
        <dbReference type="Proteomes" id="UP001162156"/>
    </source>
</evidence>
<evidence type="ECO:0000313" key="2">
    <source>
        <dbReference type="EMBL" id="KAJ8940579.1"/>
    </source>
</evidence>
<protein>
    <submittedName>
        <fullName evidence="2">Uncharacterized protein</fullName>
    </submittedName>
</protein>
<dbReference type="AlphaFoldDB" id="A0AAV8XP57"/>
<gene>
    <name evidence="2" type="ORF">NQ314_010657</name>
</gene>
<sequence>MSKIDSTCCPNKEISNKESAKPVDYEVIYNEKRHNNIKNDKENRNVKSYVPQPSTSNEYKEESNISSDLDSTQERIAEEMENYLEDSDCSVRDKDYVPEPESSDTGKFTI</sequence>
<reference evidence="2" key="1">
    <citation type="journal article" date="2023" name="Insect Mol. Biol.">
        <title>Genome sequencing provides insights into the evolution of gene families encoding plant cell wall-degrading enzymes in longhorned beetles.</title>
        <authorList>
            <person name="Shin N.R."/>
            <person name="Okamura Y."/>
            <person name="Kirsch R."/>
            <person name="Pauchet Y."/>
        </authorList>
    </citation>
    <scope>NUCLEOTIDE SEQUENCE</scope>
    <source>
        <strain evidence="2">RBIC_L_NR</strain>
    </source>
</reference>
<feature type="region of interest" description="Disordered" evidence="1">
    <location>
        <begin position="85"/>
        <end position="110"/>
    </location>
</feature>
<dbReference type="Proteomes" id="UP001162156">
    <property type="component" value="Unassembled WGS sequence"/>
</dbReference>
<proteinExistence type="predicted"/>
<accession>A0AAV8XP57</accession>
<feature type="compositionally biased region" description="Basic and acidic residues" evidence="1">
    <location>
        <begin position="32"/>
        <end position="45"/>
    </location>
</feature>
<organism evidence="2 3">
    <name type="scientific">Rhamnusium bicolor</name>
    <dbReference type="NCBI Taxonomy" id="1586634"/>
    <lineage>
        <taxon>Eukaryota</taxon>
        <taxon>Metazoa</taxon>
        <taxon>Ecdysozoa</taxon>
        <taxon>Arthropoda</taxon>
        <taxon>Hexapoda</taxon>
        <taxon>Insecta</taxon>
        <taxon>Pterygota</taxon>
        <taxon>Neoptera</taxon>
        <taxon>Endopterygota</taxon>
        <taxon>Coleoptera</taxon>
        <taxon>Polyphaga</taxon>
        <taxon>Cucujiformia</taxon>
        <taxon>Chrysomeloidea</taxon>
        <taxon>Cerambycidae</taxon>
        <taxon>Lepturinae</taxon>
        <taxon>Rhagiini</taxon>
        <taxon>Rhamnusium</taxon>
    </lineage>
</organism>
<keyword evidence="3" id="KW-1185">Reference proteome</keyword>
<name>A0AAV8XP57_9CUCU</name>
<feature type="region of interest" description="Disordered" evidence="1">
    <location>
        <begin position="1"/>
        <end position="20"/>
    </location>
</feature>
<evidence type="ECO:0000256" key="1">
    <source>
        <dbReference type="SAM" id="MobiDB-lite"/>
    </source>
</evidence>
<dbReference type="EMBL" id="JANEYF010002970">
    <property type="protein sequence ID" value="KAJ8940579.1"/>
    <property type="molecule type" value="Genomic_DNA"/>
</dbReference>
<comment type="caution">
    <text evidence="2">The sequence shown here is derived from an EMBL/GenBank/DDBJ whole genome shotgun (WGS) entry which is preliminary data.</text>
</comment>
<feature type="region of interest" description="Disordered" evidence="1">
    <location>
        <begin position="32"/>
        <end position="70"/>
    </location>
</feature>